<dbReference type="PANTHER" id="PTHR35330">
    <property type="entry name" value="SIROHEME BIOSYNTHESIS PROTEIN MET8"/>
    <property type="match status" value="1"/>
</dbReference>
<dbReference type="Pfam" id="PF13241">
    <property type="entry name" value="NAD_binding_7"/>
    <property type="match status" value="1"/>
</dbReference>
<dbReference type="UniPathway" id="UPA00262">
    <property type="reaction ID" value="UER00222"/>
</dbReference>
<keyword evidence="5" id="KW-0627">Porphyrin biosynthesis</keyword>
<dbReference type="NCBIfam" id="TIGR01470">
    <property type="entry name" value="cysG_Nterm"/>
    <property type="match status" value="1"/>
</dbReference>
<dbReference type="SUPFAM" id="SSF51735">
    <property type="entry name" value="NAD(P)-binding Rossmann-fold domains"/>
    <property type="match status" value="1"/>
</dbReference>
<proteinExistence type="predicted"/>
<dbReference type="AlphaFoldDB" id="A0A133V8B4"/>
<comment type="pathway">
    <text evidence="1">Porphyrin-containing compound metabolism; siroheme biosynthesis; sirohydrochlorin from precorrin-2: step 1/1.</text>
</comment>
<keyword evidence="8" id="KW-1185">Reference proteome</keyword>
<evidence type="ECO:0000256" key="6">
    <source>
        <dbReference type="ARBA" id="ARBA00047561"/>
    </source>
</evidence>
<protein>
    <recommendedName>
        <fullName evidence="2">precorrin-2 dehydrogenase</fullName>
        <ecNumber evidence="2">1.3.1.76</ecNumber>
    </recommendedName>
</protein>
<organism evidence="7 8">
    <name type="scientific">candidate division MSBL1 archaeon SCGC-AAA261D19</name>
    <dbReference type="NCBI Taxonomy" id="1698273"/>
    <lineage>
        <taxon>Archaea</taxon>
        <taxon>Methanobacteriati</taxon>
        <taxon>Methanobacteriota</taxon>
        <taxon>candidate division MSBL1</taxon>
    </lineage>
</organism>
<evidence type="ECO:0000256" key="5">
    <source>
        <dbReference type="ARBA" id="ARBA00023244"/>
    </source>
</evidence>
<evidence type="ECO:0000256" key="2">
    <source>
        <dbReference type="ARBA" id="ARBA00012400"/>
    </source>
</evidence>
<dbReference type="InterPro" id="IPR028161">
    <property type="entry name" value="Met8-like"/>
</dbReference>
<reference evidence="7 8" key="1">
    <citation type="journal article" date="2016" name="Sci. Rep.">
        <title>Metabolic traits of an uncultured archaeal lineage -MSBL1- from brine pools of the Red Sea.</title>
        <authorList>
            <person name="Mwirichia R."/>
            <person name="Alam I."/>
            <person name="Rashid M."/>
            <person name="Vinu M."/>
            <person name="Ba-Alawi W."/>
            <person name="Anthony Kamau A."/>
            <person name="Kamanda Ngugi D."/>
            <person name="Goker M."/>
            <person name="Klenk H.P."/>
            <person name="Bajic V."/>
            <person name="Stingl U."/>
        </authorList>
    </citation>
    <scope>NUCLEOTIDE SEQUENCE [LARGE SCALE GENOMIC DNA]</scope>
    <source>
        <strain evidence="7">SCGC-AAA261D19</strain>
    </source>
</reference>
<dbReference type="GO" id="GO:0004325">
    <property type="term" value="F:ferrochelatase activity"/>
    <property type="evidence" value="ECO:0007669"/>
    <property type="project" value="InterPro"/>
</dbReference>
<dbReference type="InterPro" id="IPR036291">
    <property type="entry name" value="NAD(P)-bd_dom_sf"/>
</dbReference>
<keyword evidence="3" id="KW-0560">Oxidoreductase</keyword>
<dbReference type="GO" id="GO:0043115">
    <property type="term" value="F:precorrin-2 dehydrogenase activity"/>
    <property type="evidence" value="ECO:0007669"/>
    <property type="project" value="UniProtKB-EC"/>
</dbReference>
<evidence type="ECO:0000256" key="1">
    <source>
        <dbReference type="ARBA" id="ARBA00005010"/>
    </source>
</evidence>
<evidence type="ECO:0000256" key="4">
    <source>
        <dbReference type="ARBA" id="ARBA00023027"/>
    </source>
</evidence>
<dbReference type="InterPro" id="IPR006367">
    <property type="entry name" value="Sirohaem_synthase_N"/>
</dbReference>
<evidence type="ECO:0000313" key="7">
    <source>
        <dbReference type="EMBL" id="KXB02674.1"/>
    </source>
</evidence>
<dbReference type="PANTHER" id="PTHR35330:SF1">
    <property type="entry name" value="SIROHEME BIOSYNTHESIS PROTEIN MET8"/>
    <property type="match status" value="1"/>
</dbReference>
<sequence>MHLPLYINMEGRNAIVFGLGNVGHRRAEKLRDSGADVVGINRRCVEIDGINTLQRKLTPDSTPPLDDYFLAVTATSDSELNSLIARKARAERVLVNQAGDPGEGDIIFPAVTETGGGKISVTTLGDDPSLAKEAKELLENEISKD</sequence>
<comment type="caution">
    <text evidence="7">The sequence shown here is derived from an EMBL/GenBank/DDBJ whole genome shotgun (WGS) entry which is preliminary data.</text>
</comment>
<dbReference type="EC" id="1.3.1.76" evidence="2"/>
<dbReference type="Gene3D" id="3.40.50.720">
    <property type="entry name" value="NAD(P)-binding Rossmann-like Domain"/>
    <property type="match status" value="1"/>
</dbReference>
<dbReference type="EMBL" id="LHXX01000008">
    <property type="protein sequence ID" value="KXB02674.1"/>
    <property type="molecule type" value="Genomic_DNA"/>
</dbReference>
<accession>A0A133V8B4</accession>
<gene>
    <name evidence="7" type="ORF">AKJ43_01115</name>
</gene>
<name>A0A133V8B4_9EURY</name>
<evidence type="ECO:0000256" key="3">
    <source>
        <dbReference type="ARBA" id="ARBA00023002"/>
    </source>
</evidence>
<keyword evidence="4" id="KW-0520">NAD</keyword>
<dbReference type="Proteomes" id="UP000070400">
    <property type="component" value="Unassembled WGS sequence"/>
</dbReference>
<evidence type="ECO:0000313" key="8">
    <source>
        <dbReference type="Proteomes" id="UP000070400"/>
    </source>
</evidence>
<comment type="catalytic activity">
    <reaction evidence="6">
        <text>precorrin-2 + NAD(+) = sirohydrochlorin + NADH + 2 H(+)</text>
        <dbReference type="Rhea" id="RHEA:15613"/>
        <dbReference type="ChEBI" id="CHEBI:15378"/>
        <dbReference type="ChEBI" id="CHEBI:57540"/>
        <dbReference type="ChEBI" id="CHEBI:57945"/>
        <dbReference type="ChEBI" id="CHEBI:58351"/>
        <dbReference type="ChEBI" id="CHEBI:58827"/>
        <dbReference type="EC" id="1.3.1.76"/>
    </reaction>
</comment>
<dbReference type="GO" id="GO:0019354">
    <property type="term" value="P:siroheme biosynthetic process"/>
    <property type="evidence" value="ECO:0007669"/>
    <property type="project" value="UniProtKB-UniPathway"/>
</dbReference>